<dbReference type="PANTHER" id="PTHR42678:SF5">
    <property type="entry name" value="GLUTAMYL-TRNA(GLN) AMIDOTRANSFERASE SUBUNIT A"/>
    <property type="match status" value="1"/>
</dbReference>
<dbReference type="HOGENOM" id="CLU_009600_14_2_1"/>
<dbReference type="Proteomes" id="UP000027265">
    <property type="component" value="Unassembled WGS sequence"/>
</dbReference>
<dbReference type="InParanoid" id="A0A067P7C7"/>
<dbReference type="EMBL" id="KL197775">
    <property type="protein sequence ID" value="KDQ49735.1"/>
    <property type="molecule type" value="Genomic_DNA"/>
</dbReference>
<name>A0A067P7C7_9AGAM</name>
<dbReference type="Gene3D" id="3.90.1300.10">
    <property type="entry name" value="Amidase signature (AS) domain"/>
    <property type="match status" value="1"/>
</dbReference>
<dbReference type="PANTHER" id="PTHR42678">
    <property type="entry name" value="AMIDASE"/>
    <property type="match status" value="1"/>
</dbReference>
<dbReference type="STRING" id="933084.A0A067P7C7"/>
<dbReference type="InterPro" id="IPR036928">
    <property type="entry name" value="AS_sf"/>
</dbReference>
<sequence length="579" mass="60529">MVAHLSLPSSFYLVLFAAISYTTSIKASSPDFDFTTPDPLSLLASPNTSAPVFEPRESTIASVHHALFNLNISCHAIVQSFLDRIEAYDKQGPAINAIITTNPNAPSYADELDAQLAQSLAGGGSWTPGKLFCVPTILKDNYDTFDMPTTGGSLSLKGAQPSEDADVVKIIRDAGAVILAKANMHEFAIAGLTISSILGQTKNPYDLTRTPGGSSSGTGASLAASYSVLGTGTDTVNSICSPTSANSLVGICPSRGLITRSGILPLSYTQDAIGPLARTVRDAAVLLGVMASAGWSRGDNVSALGAGLRARGVEFEKWADKGAENASAVLGALRIGVPTALLNDTEADPEVYAVNKVFNSTISLLQSFGSSIISIPGPTLDINHLSAVYDVQVYEFRSELDSYLSSTSYNNTSTPSSLPKSLAEILTQNLYEKGDAATGAFMINATLPPNNPTNPDYISRLAGIDSLRTYLSNLFAQNNLDVLFYPHQSRLVVPIGSPSQIGRNGLVAALSGYPAIGVPGGFSEPSGVNGVGGEAGEGVPVGVEFMGRWGEEGRLVEVAAAFEKVRRARRAPGSTWGAV</sequence>
<organism evidence="3 4">
    <name type="scientific">Jaapia argillacea MUCL 33604</name>
    <dbReference type="NCBI Taxonomy" id="933084"/>
    <lineage>
        <taxon>Eukaryota</taxon>
        <taxon>Fungi</taxon>
        <taxon>Dikarya</taxon>
        <taxon>Basidiomycota</taxon>
        <taxon>Agaricomycotina</taxon>
        <taxon>Agaricomycetes</taxon>
        <taxon>Agaricomycetidae</taxon>
        <taxon>Jaapiales</taxon>
        <taxon>Jaapiaceae</taxon>
        <taxon>Jaapia</taxon>
    </lineage>
</organism>
<evidence type="ECO:0000256" key="1">
    <source>
        <dbReference type="SAM" id="SignalP"/>
    </source>
</evidence>
<evidence type="ECO:0000313" key="4">
    <source>
        <dbReference type="Proteomes" id="UP000027265"/>
    </source>
</evidence>
<feature type="chain" id="PRO_5001646462" description="Amidase domain-containing protein" evidence="1">
    <location>
        <begin position="28"/>
        <end position="579"/>
    </location>
</feature>
<gene>
    <name evidence="3" type="ORF">JAAARDRAFT_42572</name>
</gene>
<feature type="domain" description="Amidase" evidence="2">
    <location>
        <begin position="77"/>
        <end position="555"/>
    </location>
</feature>
<reference evidence="4" key="1">
    <citation type="journal article" date="2014" name="Proc. Natl. Acad. Sci. U.S.A.">
        <title>Extensive sampling of basidiomycete genomes demonstrates inadequacy of the white-rot/brown-rot paradigm for wood decay fungi.</title>
        <authorList>
            <person name="Riley R."/>
            <person name="Salamov A.A."/>
            <person name="Brown D.W."/>
            <person name="Nagy L.G."/>
            <person name="Floudas D."/>
            <person name="Held B.W."/>
            <person name="Levasseur A."/>
            <person name="Lombard V."/>
            <person name="Morin E."/>
            <person name="Otillar R."/>
            <person name="Lindquist E.A."/>
            <person name="Sun H."/>
            <person name="LaButti K.M."/>
            <person name="Schmutz J."/>
            <person name="Jabbour D."/>
            <person name="Luo H."/>
            <person name="Baker S.E."/>
            <person name="Pisabarro A.G."/>
            <person name="Walton J.D."/>
            <person name="Blanchette R.A."/>
            <person name="Henrissat B."/>
            <person name="Martin F."/>
            <person name="Cullen D."/>
            <person name="Hibbett D.S."/>
            <person name="Grigoriev I.V."/>
        </authorList>
    </citation>
    <scope>NUCLEOTIDE SEQUENCE [LARGE SCALE GENOMIC DNA]</scope>
    <source>
        <strain evidence="4">MUCL 33604</strain>
    </source>
</reference>
<dbReference type="InterPro" id="IPR023631">
    <property type="entry name" value="Amidase_dom"/>
</dbReference>
<evidence type="ECO:0000259" key="2">
    <source>
        <dbReference type="Pfam" id="PF01425"/>
    </source>
</evidence>
<proteinExistence type="predicted"/>
<dbReference type="SUPFAM" id="SSF75304">
    <property type="entry name" value="Amidase signature (AS) enzymes"/>
    <property type="match status" value="1"/>
</dbReference>
<dbReference type="AlphaFoldDB" id="A0A067P7C7"/>
<protein>
    <recommendedName>
        <fullName evidence="2">Amidase domain-containing protein</fullName>
    </recommendedName>
</protein>
<dbReference type="OrthoDB" id="566138at2759"/>
<keyword evidence="1" id="KW-0732">Signal</keyword>
<accession>A0A067P7C7</accession>
<feature type="signal peptide" evidence="1">
    <location>
        <begin position="1"/>
        <end position="27"/>
    </location>
</feature>
<evidence type="ECO:0000313" key="3">
    <source>
        <dbReference type="EMBL" id="KDQ49735.1"/>
    </source>
</evidence>
<keyword evidence="4" id="KW-1185">Reference proteome</keyword>
<dbReference type="Pfam" id="PF01425">
    <property type="entry name" value="Amidase"/>
    <property type="match status" value="1"/>
</dbReference>